<feature type="region of interest" description="Disordered" evidence="1">
    <location>
        <begin position="230"/>
        <end position="250"/>
    </location>
</feature>
<keyword evidence="2" id="KW-0812">Transmembrane</keyword>
<dbReference type="KEGG" id="psl:Psta_1980"/>
<name>D2R0Q6_PIRSD</name>
<keyword evidence="2" id="KW-0472">Membrane</keyword>
<organism evidence="3 4">
    <name type="scientific">Pirellula staleyi (strain ATCC 27377 / DSM 6068 / ICPB 4128)</name>
    <name type="common">Pirella staleyi</name>
    <dbReference type="NCBI Taxonomy" id="530564"/>
    <lineage>
        <taxon>Bacteria</taxon>
        <taxon>Pseudomonadati</taxon>
        <taxon>Planctomycetota</taxon>
        <taxon>Planctomycetia</taxon>
        <taxon>Pirellulales</taxon>
        <taxon>Pirellulaceae</taxon>
        <taxon>Pirellula</taxon>
    </lineage>
</organism>
<dbReference type="AlphaFoldDB" id="D2R0Q6"/>
<evidence type="ECO:0000256" key="2">
    <source>
        <dbReference type="SAM" id="Phobius"/>
    </source>
</evidence>
<gene>
    <name evidence="3" type="ordered locus">Psta_1980</name>
</gene>
<keyword evidence="4" id="KW-1185">Reference proteome</keyword>
<proteinExistence type="predicted"/>
<dbReference type="OrthoDB" id="9852410at2"/>
<protein>
    <submittedName>
        <fullName evidence="3">Uncharacterized protein</fullName>
    </submittedName>
</protein>
<dbReference type="Proteomes" id="UP000001887">
    <property type="component" value="Chromosome"/>
</dbReference>
<sequence>MSSETPPPIGDGSSNPLEQFRSRAALILRENRGMSPQAMMRLTELADELELDDKTVEAELARLHSSGTKPTNPDLEKFRKRLTKDLAGHERTVIGPAIETQIITAAQRKYAIEENEAREVLAEVAQALSLRRVSTNQAIDNFNASIADAAKDASWLARDAWDRLRSAGQSWGLDEELIDTLIREHLDANRAAFVRGRRRTQMVLLGSAAFVILTVAGIYFVAVMRSRSQPIATETTEPSRSGENTNNSEEAGVAPWVPAELLVTLATTGNRDASIAAILAPLTSASAATRAQTYPQLLTALRRSARRDAMLAELTPAIETLLLLEPDPAAQESLCQALINELPAPGTPLPPTNEDFEMAYWGARRLASAQATLEPGTAQRRAIDSALRSRLSSSITSESTAQVDGQVTAKLYAYLESVASDRPLEVVTLEQTLAKRAASTVSAMELARLRMSILVAVSRKVQGNSAAAKQLAITLTESADTITLLELARLRDEAIDVELRTAWGEVLARRAGLATTPPDRELSAAVRKQLTASVVERSAASGDHTTAIKLLAEDALRNLPAPGAFRSENDVAADIEKIAAINSLLLAVAAGPAGKPLASQWLEELSVSRAETAPDIFASPLPPPRAGEMSAGDKRTFERFFTQLEDYRKLPTPQRTSILRGIAQLAPQTEDLSSRQATILVQYLTDEKSTDEHVATLEPLGALRRFRALRLQLADKLETTPADKLVVAPSILEEVVGLLIGPQADTFRWSHEAAAIALKQAVVDDLVAQSSSTASQVTTHVIQLSLDHLEERLTSEYRRRATLAGVPSSISERATSPGQVLPLLLEAQLSAPGRSSSPADAALRKELDTAEFLATSDLELTLLASNVWLAKVALDAERDLPTKRDSLETLRAARQRSPMPTTILDQLLASESAAGEILLLYLP</sequence>
<keyword evidence="2" id="KW-1133">Transmembrane helix</keyword>
<dbReference type="EMBL" id="CP001848">
    <property type="protein sequence ID" value="ADB16654.1"/>
    <property type="molecule type" value="Genomic_DNA"/>
</dbReference>
<dbReference type="HOGENOM" id="CLU_316124_0_0_0"/>
<accession>D2R0Q6</accession>
<feature type="compositionally biased region" description="Polar residues" evidence="1">
    <location>
        <begin position="230"/>
        <end position="249"/>
    </location>
</feature>
<reference evidence="3 4" key="1">
    <citation type="journal article" date="2009" name="Stand. Genomic Sci.">
        <title>Complete genome sequence of Pirellula staleyi type strain (ATCC 27377).</title>
        <authorList>
            <person name="Clum A."/>
            <person name="Tindall B.J."/>
            <person name="Sikorski J."/>
            <person name="Ivanova N."/>
            <person name="Mavrommatis K."/>
            <person name="Lucas S."/>
            <person name="Glavina del Rio T."/>
            <person name="Nolan M."/>
            <person name="Chen F."/>
            <person name="Tice H."/>
            <person name="Pitluck S."/>
            <person name="Cheng J.F."/>
            <person name="Chertkov O."/>
            <person name="Brettin T."/>
            <person name="Han C."/>
            <person name="Detter J.C."/>
            <person name="Kuske C."/>
            <person name="Bruce D."/>
            <person name="Goodwin L."/>
            <person name="Ovchinikova G."/>
            <person name="Pati A."/>
            <person name="Mikhailova N."/>
            <person name="Chen A."/>
            <person name="Palaniappan K."/>
            <person name="Land M."/>
            <person name="Hauser L."/>
            <person name="Chang Y.J."/>
            <person name="Jeffries C.D."/>
            <person name="Chain P."/>
            <person name="Rohde M."/>
            <person name="Goker M."/>
            <person name="Bristow J."/>
            <person name="Eisen J.A."/>
            <person name="Markowitz V."/>
            <person name="Hugenholtz P."/>
            <person name="Kyrpides N.C."/>
            <person name="Klenk H.P."/>
            <person name="Lapidus A."/>
        </authorList>
    </citation>
    <scope>NUCLEOTIDE SEQUENCE [LARGE SCALE GENOMIC DNA]</scope>
    <source>
        <strain evidence="4">ATCC 27377 / DSM 6068 / ICPB 4128</strain>
    </source>
</reference>
<evidence type="ECO:0000313" key="3">
    <source>
        <dbReference type="EMBL" id="ADB16654.1"/>
    </source>
</evidence>
<feature type="transmembrane region" description="Helical" evidence="2">
    <location>
        <begin position="202"/>
        <end position="222"/>
    </location>
</feature>
<evidence type="ECO:0000313" key="4">
    <source>
        <dbReference type="Proteomes" id="UP000001887"/>
    </source>
</evidence>
<evidence type="ECO:0000256" key="1">
    <source>
        <dbReference type="SAM" id="MobiDB-lite"/>
    </source>
</evidence>
<dbReference type="eggNOG" id="ENOG502ZJ37">
    <property type="taxonomic scope" value="Bacteria"/>
</dbReference>
<dbReference type="STRING" id="530564.Psta_1980"/>